<dbReference type="Gene3D" id="1.10.10.160">
    <property type="match status" value="1"/>
</dbReference>
<evidence type="ECO:0000256" key="14">
    <source>
        <dbReference type="ARBA" id="ARBA00048988"/>
    </source>
</evidence>
<gene>
    <name evidence="19" type="ORF">EKI59_00955</name>
    <name evidence="18" type="ORF">H0H28_06685</name>
</gene>
<keyword evidence="8 15" id="KW-0067">ATP-binding</keyword>
<dbReference type="EMBL" id="JACEOR010000259">
    <property type="protein sequence ID" value="MBA4505015.1"/>
    <property type="molecule type" value="Genomic_DNA"/>
</dbReference>
<sequence length="1018" mass="109532">MATDNSLPAPPRAYLVPRRRRTEQRSWAQPLPTSGTWKVTGEAGSGVSSFLIDTVVRAVESGADPRGILVISSSKESGARLRVELSDRLAASGFVIDEPMVRSVHSLAFALLRQRVDGDIRLISGAEQDAAIRQLLQGHAEDGRGTWPEQLRPALSMVGFARQLRDFLLRAVERQLTPDDLRALGQAHNRPIWSAAGDFLDEYQQVMALNPARFVSASELVSSVLRGEIDGRWHTVVVDDAQHLAPAAGELVRRLVEHASLGVVGGDLGQSVFHFRGASPRFFANLGGLDHEVIDLGASRRAPIAQAAVCDSSAAQHSIVADTVRRAHLEGGVDYREMAVIVRSVGSIESVRRALLHAGVPVMLNPTDVVLSEQRIVAALILGLRALEGELSSAEWRDLLLGPVGGTDPVTLRRLLRGLRRWQPEERAEDTLRHLLRSTQPLPDFGVMLTERELSILGHVRAVLDAGRGELAQGSIEDVLWAVWNATGLANRLLTAALRGGATGSQADRDLDAVMALFDAAGDYVERRVGGSNVAGFVAHIAEQELPTGVRDRRTATPDAVALLTAHGAVGREFHTVVVAGVQEMQWPSLAETGTMFCQEELVDLVDNNVDPAVPVSRKAEQLAEEKRLFDVATSRATHCVLVTAVDEPDGEEVIQPSRFIEEFCTSHSIAPARVTTASSSADPAPGADELTAVRVLARDDVIAELRRALQDPGVGEAGRRQAARQLARLADAGVPGADPGEWWTTTEVASHEALAVPERLSPSRIESLLACPMREVLQRMVGLDSSLHMVWGSMAHAYFEALGRGVDEAYAREAVLDARRSVDDAPGWKLEREIAEFDALLQRTHLWLQTSRAAFEQVAVEADIDVTIAPGLRIVGRADRIERDGSGALHIVDLKTGSALPSQAEAEANPQLEAYQLALSRGVVDGETVRSAAPGEAPSDVGGAVLVYPKADRKAVATREQASKSEERLTEFAEVVAPLPQLVAGPELLASAGAHCDRCAVRALCPVQPEGQVVPRG</sequence>
<dbReference type="GO" id="GO:0004527">
    <property type="term" value="F:exonuclease activity"/>
    <property type="evidence" value="ECO:0007669"/>
    <property type="project" value="UniProtKB-KW"/>
</dbReference>
<evidence type="ECO:0000256" key="3">
    <source>
        <dbReference type="ARBA" id="ARBA00022741"/>
    </source>
</evidence>
<evidence type="ECO:0000256" key="5">
    <source>
        <dbReference type="ARBA" id="ARBA00022801"/>
    </source>
</evidence>
<comment type="caution">
    <text evidence="19">The sequence shown here is derived from an EMBL/GenBank/DDBJ whole genome shotgun (WGS) entry which is preliminary data.</text>
</comment>
<dbReference type="GO" id="GO:0005829">
    <property type="term" value="C:cytosol"/>
    <property type="evidence" value="ECO:0007669"/>
    <property type="project" value="TreeGrafter"/>
</dbReference>
<dbReference type="Gene3D" id="3.40.50.300">
    <property type="entry name" value="P-loop containing nucleotide triphosphate hydrolases"/>
    <property type="match status" value="2"/>
</dbReference>
<dbReference type="InterPro" id="IPR014017">
    <property type="entry name" value="DNA_helicase_UvrD-like_C"/>
</dbReference>
<evidence type="ECO:0000313" key="20">
    <source>
        <dbReference type="Proteomes" id="UP000336646"/>
    </source>
</evidence>
<dbReference type="InterPro" id="IPR027417">
    <property type="entry name" value="P-loop_NTPase"/>
</dbReference>
<evidence type="ECO:0000259" key="17">
    <source>
        <dbReference type="PROSITE" id="PS51217"/>
    </source>
</evidence>
<dbReference type="PROSITE" id="PS51217">
    <property type="entry name" value="UVRD_HELICASE_CTER"/>
    <property type="match status" value="1"/>
</dbReference>
<organism evidence="19 20">
    <name type="scientific">Corynebacterium sanguinis</name>
    <dbReference type="NCBI Taxonomy" id="2594913"/>
    <lineage>
        <taxon>Bacteria</taxon>
        <taxon>Bacillati</taxon>
        <taxon>Actinomycetota</taxon>
        <taxon>Actinomycetes</taxon>
        <taxon>Mycobacteriales</taxon>
        <taxon>Corynebacteriaceae</taxon>
        <taxon>Corynebacterium</taxon>
    </lineage>
</organism>
<dbReference type="PROSITE" id="PS51198">
    <property type="entry name" value="UVRD_HELICASE_ATP_BIND"/>
    <property type="match status" value="1"/>
</dbReference>
<keyword evidence="11" id="KW-0413">Isomerase</keyword>
<dbReference type="GO" id="GO:0043138">
    <property type="term" value="F:3'-5' DNA helicase activity"/>
    <property type="evidence" value="ECO:0007669"/>
    <property type="project" value="UniProtKB-EC"/>
</dbReference>
<dbReference type="RefSeq" id="WP_144317314.1">
    <property type="nucleotide sequence ID" value="NZ_CP038157.1"/>
</dbReference>
<keyword evidence="3 15" id="KW-0547">Nucleotide-binding</keyword>
<dbReference type="InterPro" id="IPR000212">
    <property type="entry name" value="DNA_helicase_UvrD/REP"/>
</dbReference>
<evidence type="ECO:0000256" key="10">
    <source>
        <dbReference type="ARBA" id="ARBA00023204"/>
    </source>
</evidence>
<dbReference type="Proteomes" id="UP000580709">
    <property type="component" value="Unassembled WGS sequence"/>
</dbReference>
<dbReference type="InterPro" id="IPR011604">
    <property type="entry name" value="PDDEXK-like_dom_sf"/>
</dbReference>
<keyword evidence="7" id="KW-0269">Exonuclease</keyword>
<dbReference type="Pfam" id="PF12705">
    <property type="entry name" value="PDDEXK_1"/>
    <property type="match status" value="1"/>
</dbReference>
<keyword evidence="10" id="KW-0234">DNA repair</keyword>
<feature type="domain" description="UvrD-like helicase ATP-binding" evidence="16">
    <location>
        <begin position="20"/>
        <end position="303"/>
    </location>
</feature>
<dbReference type="GO" id="GO:0000725">
    <property type="term" value="P:recombinational repair"/>
    <property type="evidence" value="ECO:0007669"/>
    <property type="project" value="TreeGrafter"/>
</dbReference>
<dbReference type="GO" id="GO:0003677">
    <property type="term" value="F:DNA binding"/>
    <property type="evidence" value="ECO:0007669"/>
    <property type="project" value="UniProtKB-KW"/>
</dbReference>
<dbReference type="SUPFAM" id="SSF52540">
    <property type="entry name" value="P-loop containing nucleoside triphosphate hydrolases"/>
    <property type="match status" value="1"/>
</dbReference>
<dbReference type="GO" id="GO:0005524">
    <property type="term" value="F:ATP binding"/>
    <property type="evidence" value="ECO:0007669"/>
    <property type="project" value="UniProtKB-UniRule"/>
</dbReference>
<feature type="binding site" evidence="15">
    <location>
        <begin position="41"/>
        <end position="48"/>
    </location>
    <ligand>
        <name>ATP</name>
        <dbReference type="ChEBI" id="CHEBI:30616"/>
    </ligand>
</feature>
<dbReference type="PANTHER" id="PTHR11070:SF59">
    <property type="entry name" value="DNA 3'-5' HELICASE"/>
    <property type="match status" value="1"/>
</dbReference>
<evidence type="ECO:0000256" key="1">
    <source>
        <dbReference type="ARBA" id="ARBA00009922"/>
    </source>
</evidence>
<dbReference type="EC" id="5.6.2.4" evidence="13"/>
<dbReference type="OrthoDB" id="5240387at2"/>
<evidence type="ECO:0000256" key="7">
    <source>
        <dbReference type="ARBA" id="ARBA00022839"/>
    </source>
</evidence>
<keyword evidence="9" id="KW-0238">DNA-binding</keyword>
<reference evidence="18 21" key="2">
    <citation type="submission" date="2020-07" db="EMBL/GenBank/DDBJ databases">
        <authorList>
            <person name="Khare M."/>
        </authorList>
    </citation>
    <scope>NUCLEOTIDE SEQUENCE [LARGE SCALE GENOMIC DNA]</scope>
    <source>
        <strain evidence="18 21">P8776</strain>
    </source>
</reference>
<evidence type="ECO:0000256" key="15">
    <source>
        <dbReference type="PROSITE-ProRule" id="PRU00560"/>
    </source>
</evidence>
<evidence type="ECO:0000313" key="19">
    <source>
        <dbReference type="EMBL" id="TVS30384.1"/>
    </source>
</evidence>
<keyword evidence="4" id="KW-0227">DNA damage</keyword>
<evidence type="ECO:0000313" key="21">
    <source>
        <dbReference type="Proteomes" id="UP000580709"/>
    </source>
</evidence>
<dbReference type="Gene3D" id="3.90.320.10">
    <property type="match status" value="1"/>
</dbReference>
<keyword evidence="21" id="KW-1185">Reference proteome</keyword>
<dbReference type="Gene3D" id="1.10.486.10">
    <property type="entry name" value="PCRA, domain 4"/>
    <property type="match status" value="1"/>
</dbReference>
<evidence type="ECO:0000313" key="18">
    <source>
        <dbReference type="EMBL" id="MBA4505015.1"/>
    </source>
</evidence>
<comment type="catalytic activity">
    <reaction evidence="14">
        <text>ATP + H2O = ADP + phosphate + H(+)</text>
        <dbReference type="Rhea" id="RHEA:13065"/>
        <dbReference type="ChEBI" id="CHEBI:15377"/>
        <dbReference type="ChEBI" id="CHEBI:15378"/>
        <dbReference type="ChEBI" id="CHEBI:30616"/>
        <dbReference type="ChEBI" id="CHEBI:43474"/>
        <dbReference type="ChEBI" id="CHEBI:456216"/>
        <dbReference type="EC" id="5.6.2.4"/>
    </reaction>
</comment>
<dbReference type="EMBL" id="RXIR01000001">
    <property type="protein sequence ID" value="TVS30384.1"/>
    <property type="molecule type" value="Genomic_DNA"/>
</dbReference>
<keyword evidence="2" id="KW-0540">Nuclease</keyword>
<dbReference type="GeneID" id="74901006"/>
<dbReference type="Pfam" id="PF13361">
    <property type="entry name" value="UvrD_C"/>
    <property type="match status" value="1"/>
</dbReference>
<evidence type="ECO:0000256" key="13">
    <source>
        <dbReference type="ARBA" id="ARBA00034808"/>
    </source>
</evidence>
<keyword evidence="6 15" id="KW-0347">Helicase</keyword>
<dbReference type="Proteomes" id="UP000336646">
    <property type="component" value="Unassembled WGS sequence"/>
</dbReference>
<evidence type="ECO:0000256" key="6">
    <source>
        <dbReference type="ARBA" id="ARBA00022806"/>
    </source>
</evidence>
<proteinExistence type="inferred from homology"/>
<dbReference type="Pfam" id="PF00580">
    <property type="entry name" value="UvrD-helicase"/>
    <property type="match status" value="1"/>
</dbReference>
<comment type="similarity">
    <text evidence="1">Belongs to the helicase family. UvrD subfamily.</text>
</comment>
<comment type="catalytic activity">
    <reaction evidence="12">
        <text>Couples ATP hydrolysis with the unwinding of duplex DNA by translocating in the 3'-5' direction.</text>
        <dbReference type="EC" id="5.6.2.4"/>
    </reaction>
</comment>
<feature type="domain" description="UvrD-like helicase C-terminal" evidence="17">
    <location>
        <begin position="273"/>
        <end position="571"/>
    </location>
</feature>
<evidence type="ECO:0000256" key="8">
    <source>
        <dbReference type="ARBA" id="ARBA00022840"/>
    </source>
</evidence>
<evidence type="ECO:0000259" key="16">
    <source>
        <dbReference type="PROSITE" id="PS51198"/>
    </source>
</evidence>
<dbReference type="AlphaFoldDB" id="A0A6C1U006"/>
<accession>A0A6C1U006</accession>
<dbReference type="InterPro" id="IPR014016">
    <property type="entry name" value="UvrD-like_ATP-bd"/>
</dbReference>
<evidence type="ECO:0000256" key="11">
    <source>
        <dbReference type="ARBA" id="ARBA00023235"/>
    </source>
</evidence>
<protein>
    <recommendedName>
        <fullName evidence="13">DNA 3'-5' helicase</fullName>
        <ecNumber evidence="13">5.6.2.4</ecNumber>
    </recommendedName>
</protein>
<keyword evidence="5 15" id="KW-0378">Hydrolase</keyword>
<reference evidence="19 20" key="1">
    <citation type="submission" date="2018-12" db="EMBL/GenBank/DDBJ databases">
        <title>Corynebacterium sanguinis sp. nov., a clinically-associated and environmental corynebacterium.</title>
        <authorList>
            <person name="Gonzales-Siles L."/>
            <person name="Jaen-Luchoro D."/>
            <person name="Cardew S."/>
            <person name="Inganas E."/>
            <person name="Ohlen M."/>
            <person name="Jensie-Markopolous S."/>
            <person name="Pinyeiro-Iglesias B."/>
            <person name="Molin K."/>
            <person name="Skovbjerg S."/>
            <person name="Svensson-Stadler L."/>
            <person name="Funke G."/>
            <person name="Moore E.R.B."/>
        </authorList>
    </citation>
    <scope>NUCLEOTIDE SEQUENCE [LARGE SCALE GENOMIC DNA]</scope>
    <source>
        <strain evidence="19 20">58734</strain>
    </source>
</reference>
<evidence type="ECO:0000256" key="4">
    <source>
        <dbReference type="ARBA" id="ARBA00022763"/>
    </source>
</evidence>
<evidence type="ECO:0000256" key="9">
    <source>
        <dbReference type="ARBA" id="ARBA00023125"/>
    </source>
</evidence>
<dbReference type="InterPro" id="IPR038726">
    <property type="entry name" value="PDDEXK_AddAB-type"/>
</dbReference>
<evidence type="ECO:0000256" key="2">
    <source>
        <dbReference type="ARBA" id="ARBA00022722"/>
    </source>
</evidence>
<dbReference type="InterPro" id="IPR013986">
    <property type="entry name" value="DExx_box_DNA_helicase_dom_sf"/>
</dbReference>
<name>A0A6C1U006_9CORY</name>
<dbReference type="GO" id="GO:0033202">
    <property type="term" value="C:DNA helicase complex"/>
    <property type="evidence" value="ECO:0007669"/>
    <property type="project" value="TreeGrafter"/>
</dbReference>
<evidence type="ECO:0000256" key="12">
    <source>
        <dbReference type="ARBA" id="ARBA00034617"/>
    </source>
</evidence>
<dbReference type="PANTHER" id="PTHR11070">
    <property type="entry name" value="UVRD / RECB / PCRA DNA HELICASE FAMILY MEMBER"/>
    <property type="match status" value="1"/>
</dbReference>